<sequence>MGLERGFLGGDPWRNPISLNEKPANQAPGVEIARTSNTVIDCVKVRSVNHGGYSGISSSSTRFKIEAKIFRFEKSSCGRVQICKERRRKSYIFWIRYDVLLWICNCLDGFILNPTTSLCFQQNREGNKRNCLSLDANSSGFYIRIQELQTDGFTSIVIPEGYNKTGFQIFVAKLRQIGSSIRDCGELFAGDDICCHNSGSNYELESEPSFRRPCLMLISVLF</sequence>
<reference evidence="1 2" key="1">
    <citation type="submission" date="2018-06" db="EMBL/GenBank/DDBJ databases">
        <title>The Genome of Cuscuta australis (Dodder) Provides Insight into the Evolution of Plant Parasitism.</title>
        <authorList>
            <person name="Liu H."/>
        </authorList>
    </citation>
    <scope>NUCLEOTIDE SEQUENCE [LARGE SCALE GENOMIC DNA]</scope>
    <source>
        <strain evidence="2">cv. Yunnan</strain>
        <tissue evidence="1">Vines</tissue>
    </source>
</reference>
<accession>A0A328DI69</accession>
<comment type="caution">
    <text evidence="1">The sequence shown here is derived from an EMBL/GenBank/DDBJ whole genome shotgun (WGS) entry which is preliminary data.</text>
</comment>
<dbReference type="AlphaFoldDB" id="A0A328DI69"/>
<organism evidence="1 2">
    <name type="scientific">Cuscuta australis</name>
    <dbReference type="NCBI Taxonomy" id="267555"/>
    <lineage>
        <taxon>Eukaryota</taxon>
        <taxon>Viridiplantae</taxon>
        <taxon>Streptophyta</taxon>
        <taxon>Embryophyta</taxon>
        <taxon>Tracheophyta</taxon>
        <taxon>Spermatophyta</taxon>
        <taxon>Magnoliopsida</taxon>
        <taxon>eudicotyledons</taxon>
        <taxon>Gunneridae</taxon>
        <taxon>Pentapetalae</taxon>
        <taxon>asterids</taxon>
        <taxon>lamiids</taxon>
        <taxon>Solanales</taxon>
        <taxon>Convolvulaceae</taxon>
        <taxon>Cuscuteae</taxon>
        <taxon>Cuscuta</taxon>
        <taxon>Cuscuta subgen. Grammica</taxon>
        <taxon>Cuscuta sect. Cleistogrammica</taxon>
    </lineage>
</organism>
<gene>
    <name evidence="1" type="ORF">DM860_014826</name>
</gene>
<proteinExistence type="predicted"/>
<dbReference type="Proteomes" id="UP000249390">
    <property type="component" value="Unassembled WGS sequence"/>
</dbReference>
<dbReference type="EMBL" id="NQVE01000133">
    <property type="protein sequence ID" value="RAL45437.1"/>
    <property type="molecule type" value="Genomic_DNA"/>
</dbReference>
<protein>
    <submittedName>
        <fullName evidence="1">Uncharacterized protein</fullName>
    </submittedName>
</protein>
<evidence type="ECO:0000313" key="1">
    <source>
        <dbReference type="EMBL" id="RAL45437.1"/>
    </source>
</evidence>
<evidence type="ECO:0000313" key="2">
    <source>
        <dbReference type="Proteomes" id="UP000249390"/>
    </source>
</evidence>
<name>A0A328DI69_9ASTE</name>
<keyword evidence="2" id="KW-1185">Reference proteome</keyword>